<dbReference type="AlphaFoldDB" id="A0A423VKC1"/>
<proteinExistence type="predicted"/>
<organism evidence="1 2">
    <name type="scientific">Cytospora chrysosperma</name>
    <name type="common">Cytospora canker fungus</name>
    <name type="synonym">Sphaeria chrysosperma</name>
    <dbReference type="NCBI Taxonomy" id="252740"/>
    <lineage>
        <taxon>Eukaryota</taxon>
        <taxon>Fungi</taxon>
        <taxon>Dikarya</taxon>
        <taxon>Ascomycota</taxon>
        <taxon>Pezizomycotina</taxon>
        <taxon>Sordariomycetes</taxon>
        <taxon>Sordariomycetidae</taxon>
        <taxon>Diaporthales</taxon>
        <taxon>Cytosporaceae</taxon>
        <taxon>Cytospora</taxon>
    </lineage>
</organism>
<keyword evidence="2" id="KW-1185">Reference proteome</keyword>
<dbReference type="STRING" id="252740.A0A423VKC1"/>
<name>A0A423VKC1_CYTCH</name>
<dbReference type="InterPro" id="IPR011990">
    <property type="entry name" value="TPR-like_helical_dom_sf"/>
</dbReference>
<sequence length="867" mass="98280">MSRALHSARKLQQGIPSSIGTLGRLHCHYEYRGLQAAFFLIKRRASSLSFQSSVYSRFSAGWARKAADAIARENGIGVPGEDATSFSTDLKQGIAQTLLRQRQAPHDDLVTDDYPAPGSHLYGKWRDLSLDHNRLRIESDINVLDNGLVRLVDQPGNESDIELWSCLLEFCHRMMGRDGVIMIWQSVCKRRNLYQVDGVLPEAFWKTILNAAVTSEPLLREVISYAEWLFETHAARWPYLYATVMTFMLTRREKTEALMWHMTLMPSFGPNETEFVELLKKYITNPEVYLQGKLQALYRWSVHRRLYDVLIPYLFGTGHSRLALQWRLLLTSHGDMPISLAARPFLRYVGAYYPETRLSEEELAVAGLALDDCQGSEHANNTEYLPAEAALNGQNLSYLINRVHGETFGIQERPYNDKLGAKWFASTWVPLDFAINVIYTIGIQGIGALSLQSIALREGNARGILHRLDQFRQLKIELPNSSYVGAIRHYATVGDDEALQELLHSDIHPDIFDDDVGQQELLRNCLDAGHWETYHLVLKTRLAVTAGSIGTCSDSVLQSCARQGNGAMALKILREMSSRNIQPAPMTSHAVSSLILQSLSPHATGLGRQHVDLQVSLCRQLAKTRFPPAVEVWQTILYRLGRERRLADLERMSFEILRTFLDYANSEGPMWISHMADVPPILRFESPYEHFQKLPRDLPVRHECHPVRQIFDEKLMTSMIRWGFMYTRYGREADATASAILHGEGGDATEPANFHFARGIRLLAMLRDLGLLAPPAPKVREQATLRLVDLYRGDGEASYEWVGGRPALRSIRSSNMLSLAEAKRLCDEAWGSEVTPGLFQLVEIIERAMHEDRMNEVQRRLEGLSRG</sequence>
<reference evidence="1 2" key="1">
    <citation type="submission" date="2015-09" db="EMBL/GenBank/DDBJ databases">
        <title>Host preference determinants of Valsa canker pathogens revealed by comparative genomics.</title>
        <authorList>
            <person name="Yin Z."/>
            <person name="Huang L."/>
        </authorList>
    </citation>
    <scope>NUCLEOTIDE SEQUENCE [LARGE SCALE GENOMIC DNA]</scope>
    <source>
        <strain evidence="1 2">YSFL</strain>
    </source>
</reference>
<dbReference type="EMBL" id="LJZO01000043">
    <property type="protein sequence ID" value="ROV91445.1"/>
    <property type="molecule type" value="Genomic_DNA"/>
</dbReference>
<protein>
    <recommendedName>
        <fullName evidence="3">Pentatricopeptide repeat domain-containing protein</fullName>
    </recommendedName>
</protein>
<dbReference type="Proteomes" id="UP000284375">
    <property type="component" value="Unassembled WGS sequence"/>
</dbReference>
<accession>A0A423VKC1</accession>
<dbReference type="InterPro" id="IPR002885">
    <property type="entry name" value="PPR_rpt"/>
</dbReference>
<dbReference type="NCBIfam" id="TIGR00756">
    <property type="entry name" value="PPR"/>
    <property type="match status" value="1"/>
</dbReference>
<evidence type="ECO:0000313" key="1">
    <source>
        <dbReference type="EMBL" id="ROV91445.1"/>
    </source>
</evidence>
<comment type="caution">
    <text evidence="1">The sequence shown here is derived from an EMBL/GenBank/DDBJ whole genome shotgun (WGS) entry which is preliminary data.</text>
</comment>
<dbReference type="OrthoDB" id="5366531at2759"/>
<gene>
    <name evidence="1" type="ORF">VSDG_07169</name>
</gene>
<evidence type="ECO:0008006" key="3">
    <source>
        <dbReference type="Google" id="ProtNLM"/>
    </source>
</evidence>
<dbReference type="Gene3D" id="1.25.40.10">
    <property type="entry name" value="Tetratricopeptide repeat domain"/>
    <property type="match status" value="1"/>
</dbReference>
<evidence type="ECO:0000313" key="2">
    <source>
        <dbReference type="Proteomes" id="UP000284375"/>
    </source>
</evidence>